<dbReference type="EMBL" id="CP047289">
    <property type="protein sequence ID" value="QUS35705.1"/>
    <property type="molecule type" value="Genomic_DNA"/>
</dbReference>
<evidence type="ECO:0000313" key="1">
    <source>
        <dbReference type="EMBL" id="QUS35705.1"/>
    </source>
</evidence>
<sequence>MKSKTESGEMFGDKDITPGVFVSIDPAAKLEGRYEIGGGKVIGVEYRNAGGATPKWIAMHVSLGEVELTDNVLVGVVLRSSAPAAATFRICLRTYVDGQFQDEFFLKNVVSYQEDSTHLDVLRLDKVSPIFTRDRLKRELILFLPPNDTSVEISDIRVFIV</sequence>
<dbReference type="KEGG" id="fap:GR316_05130"/>
<dbReference type="RefSeq" id="WP_211784954.1">
    <property type="nucleotide sequence ID" value="NZ_CP047289.1"/>
</dbReference>
<reference evidence="1" key="1">
    <citation type="submission" date="2020-01" db="EMBL/GenBank/DDBJ databases">
        <authorList>
            <person name="Yang Y."/>
            <person name="Kwon Y.M."/>
        </authorList>
    </citation>
    <scope>NUCLEOTIDE SEQUENCE</scope>
    <source>
        <strain evidence="1">PG104</strain>
    </source>
</reference>
<proteinExistence type="predicted"/>
<name>A0A8J8MS37_9RHOB</name>
<dbReference type="AlphaFoldDB" id="A0A8J8MS37"/>
<organism evidence="1 2">
    <name type="scientific">Falsirhodobacter algicola</name>
    <dbReference type="NCBI Taxonomy" id="2692330"/>
    <lineage>
        <taxon>Bacteria</taxon>
        <taxon>Pseudomonadati</taxon>
        <taxon>Pseudomonadota</taxon>
        <taxon>Alphaproteobacteria</taxon>
        <taxon>Rhodobacterales</taxon>
        <taxon>Paracoccaceae</taxon>
        <taxon>Falsirhodobacter</taxon>
    </lineage>
</organism>
<accession>A0A8J8MS37</accession>
<evidence type="ECO:0000313" key="2">
    <source>
        <dbReference type="Proteomes" id="UP000679284"/>
    </source>
</evidence>
<gene>
    <name evidence="1" type="ORF">GR316_05130</name>
</gene>
<protein>
    <submittedName>
        <fullName evidence="1">Uncharacterized protein</fullName>
    </submittedName>
</protein>
<dbReference type="Proteomes" id="UP000679284">
    <property type="component" value="Chromosome"/>
</dbReference>
<keyword evidence="2" id="KW-1185">Reference proteome</keyword>